<evidence type="ECO:0000256" key="6">
    <source>
        <dbReference type="SAM" id="Phobius"/>
    </source>
</evidence>
<evidence type="ECO:0000259" key="7">
    <source>
        <dbReference type="PROSITE" id="PS50262"/>
    </source>
</evidence>
<feature type="transmembrane region" description="Helical" evidence="6">
    <location>
        <begin position="171"/>
        <end position="191"/>
    </location>
</feature>
<evidence type="ECO:0000256" key="3">
    <source>
        <dbReference type="ARBA" id="ARBA00022989"/>
    </source>
</evidence>
<feature type="transmembrane region" description="Helical" evidence="6">
    <location>
        <begin position="289"/>
        <end position="314"/>
    </location>
</feature>
<dbReference type="PRINTS" id="PR00237">
    <property type="entry name" value="GPCRRHODOPSN"/>
</dbReference>
<protein>
    <submittedName>
        <fullName evidence="8">MIP/allatostatin B receptor</fullName>
    </submittedName>
</protein>
<feature type="region of interest" description="Disordered" evidence="5">
    <location>
        <begin position="1"/>
        <end position="28"/>
    </location>
</feature>
<dbReference type="GO" id="GO:0016020">
    <property type="term" value="C:membrane"/>
    <property type="evidence" value="ECO:0007669"/>
    <property type="project" value="UniProtKB-SubCell"/>
</dbReference>
<reference evidence="8" key="1">
    <citation type="journal article" date="2013" name="Proc. Natl. Acad. Sci. U.S.A.">
        <title>Conserved MIP receptor-ligand pair regulates Platynereis larval settlement.</title>
        <authorList>
            <person name="Conzelmann M."/>
            <person name="Williams E.A."/>
            <person name="Tunaru S."/>
            <person name="Randel N."/>
            <person name="Shahidi R."/>
            <person name="Asadulina A."/>
            <person name="Berger J."/>
            <person name="Offermanns S."/>
            <person name="Jekely G."/>
        </authorList>
    </citation>
    <scope>NUCLEOTIDE SEQUENCE</scope>
</reference>
<dbReference type="Gene3D" id="1.20.1070.10">
    <property type="entry name" value="Rhodopsin 7-helix transmembrane proteins"/>
    <property type="match status" value="1"/>
</dbReference>
<feature type="domain" description="G-protein coupled receptors family 1 profile" evidence="7">
    <location>
        <begin position="66"/>
        <end position="350"/>
    </location>
</feature>
<dbReference type="GO" id="GO:0008528">
    <property type="term" value="F:G protein-coupled peptide receptor activity"/>
    <property type="evidence" value="ECO:0007669"/>
    <property type="project" value="InterPro"/>
</dbReference>
<dbReference type="PANTHER" id="PTHR47023:SF1">
    <property type="entry name" value="SEX PEPTIDE RECEPTOR"/>
    <property type="match status" value="1"/>
</dbReference>
<keyword evidence="3 6" id="KW-1133">Transmembrane helix</keyword>
<evidence type="ECO:0000256" key="4">
    <source>
        <dbReference type="ARBA" id="ARBA00023136"/>
    </source>
</evidence>
<feature type="transmembrane region" description="Helical" evidence="6">
    <location>
        <begin position="132"/>
        <end position="150"/>
    </location>
</feature>
<dbReference type="CDD" id="cd14978">
    <property type="entry name" value="7tmA_FMRFamide_R-like"/>
    <property type="match status" value="1"/>
</dbReference>
<feature type="transmembrane region" description="Helical" evidence="6">
    <location>
        <begin position="233"/>
        <end position="260"/>
    </location>
</feature>
<feature type="transmembrane region" description="Helical" evidence="6">
    <location>
        <begin position="87"/>
        <end position="112"/>
    </location>
</feature>
<dbReference type="AlphaFoldDB" id="M4I0F4"/>
<dbReference type="PANTHER" id="PTHR47023">
    <property type="entry name" value="SEX PEPTIDE RECEPTOR"/>
    <property type="match status" value="1"/>
</dbReference>
<dbReference type="EMBL" id="JX513876">
    <property type="protein sequence ID" value="AFV92892.1"/>
    <property type="molecule type" value="mRNA"/>
</dbReference>
<evidence type="ECO:0000313" key="8">
    <source>
        <dbReference type="EMBL" id="AFV92892.1"/>
    </source>
</evidence>
<dbReference type="PROSITE" id="PS50262">
    <property type="entry name" value="G_PROTEIN_RECEP_F1_2"/>
    <property type="match status" value="1"/>
</dbReference>
<keyword evidence="2 6" id="KW-0812">Transmembrane</keyword>
<dbReference type="InterPro" id="IPR017452">
    <property type="entry name" value="GPCR_Rhodpsn_7TM"/>
</dbReference>
<accession>M4I0F4</accession>
<dbReference type="InterPro" id="IPR053071">
    <property type="entry name" value="GPCR1-related_rcpt"/>
</dbReference>
<evidence type="ECO:0000256" key="1">
    <source>
        <dbReference type="ARBA" id="ARBA00004370"/>
    </source>
</evidence>
<dbReference type="SUPFAM" id="SSF81321">
    <property type="entry name" value="Family A G protein-coupled receptor-like"/>
    <property type="match status" value="1"/>
</dbReference>
<comment type="subcellular location">
    <subcellularLocation>
        <location evidence="1">Membrane</location>
    </subcellularLocation>
</comment>
<name>M4I0F4_PLADU</name>
<dbReference type="InterPro" id="IPR000276">
    <property type="entry name" value="GPCR_Rhodpsn"/>
</dbReference>
<keyword evidence="8" id="KW-0675">Receptor</keyword>
<evidence type="ECO:0000256" key="5">
    <source>
        <dbReference type="SAM" id="MobiDB-lite"/>
    </source>
</evidence>
<dbReference type="InterPro" id="IPR019427">
    <property type="entry name" value="7TM_GPCR_serpentine_rcpt_Srw"/>
</dbReference>
<organism evidence="8">
    <name type="scientific">Platynereis dumerilii</name>
    <name type="common">Dumeril's clam worm</name>
    <dbReference type="NCBI Taxonomy" id="6359"/>
    <lineage>
        <taxon>Eukaryota</taxon>
        <taxon>Metazoa</taxon>
        <taxon>Spiralia</taxon>
        <taxon>Lophotrochozoa</taxon>
        <taxon>Annelida</taxon>
        <taxon>Polychaeta</taxon>
        <taxon>Errantia</taxon>
        <taxon>Phyllodocida</taxon>
        <taxon>Nereididae</taxon>
        <taxon>Platynereis</taxon>
    </lineage>
</organism>
<sequence>MMEVSYSNGNESESIFSHNETSTMGDALSNNSESEEAFNLQLLMNDYSLTAYGYISPILAVINVITNSLVCIVLLRQNMRSPTNTILLFMALSDMLTGVVPVPAFVHFYTLGHYEDWVPYNWCFAYNAITEHIPTMFHTASIWLTMALAFQRYVYVCHSLKAKQWCTIPNVLKSVLVIYIISVLCEVHRFFEHTYIKTTAKSMVDPARNIVSCVMNNSEWVTSHINLYYNSYYWFRVVFIHFIPCTSLVVFNLLLMVAMFNAQQRRKQLLKQNRRSECRKLKESNCTTLMLVAVVFIFLVVELPLGILFIIFIIQTSLGINIIDNNVQSVASLFINIAILFSYPINFFIYCAMSRQFRETFKRLFIPGAAPLDREHSQYISLATQNGTRTLQPTTPTVNNDHTTKTTNI</sequence>
<feature type="transmembrane region" description="Helical" evidence="6">
    <location>
        <begin position="334"/>
        <end position="353"/>
    </location>
</feature>
<feature type="transmembrane region" description="Helical" evidence="6">
    <location>
        <begin position="51"/>
        <end position="75"/>
    </location>
</feature>
<keyword evidence="4 6" id="KW-0472">Membrane</keyword>
<dbReference type="Pfam" id="PF10324">
    <property type="entry name" value="7TM_GPCR_Srw"/>
    <property type="match status" value="1"/>
</dbReference>
<proteinExistence type="evidence at transcript level"/>
<evidence type="ECO:0000256" key="2">
    <source>
        <dbReference type="ARBA" id="ARBA00022692"/>
    </source>
</evidence>